<keyword evidence="3" id="KW-1185">Reference proteome</keyword>
<feature type="signal peptide" evidence="1">
    <location>
        <begin position="1"/>
        <end position="23"/>
    </location>
</feature>
<organism evidence="2 3">
    <name type="scientific">Streptomyces omiyaensis</name>
    <dbReference type="NCBI Taxonomy" id="68247"/>
    <lineage>
        <taxon>Bacteria</taxon>
        <taxon>Bacillati</taxon>
        <taxon>Actinomycetota</taxon>
        <taxon>Actinomycetes</taxon>
        <taxon>Kitasatosporales</taxon>
        <taxon>Streptomycetaceae</taxon>
        <taxon>Streptomyces</taxon>
    </lineage>
</organism>
<dbReference type="EMBL" id="JBICZW010000001">
    <property type="protein sequence ID" value="MFG3187626.1"/>
    <property type="molecule type" value="Genomic_DNA"/>
</dbReference>
<keyword evidence="1" id="KW-0732">Signal</keyword>
<feature type="chain" id="PRO_5046362787" evidence="1">
    <location>
        <begin position="24"/>
        <end position="296"/>
    </location>
</feature>
<name>A0ABW7BJK0_9ACTN</name>
<proteinExistence type="predicted"/>
<evidence type="ECO:0000256" key="1">
    <source>
        <dbReference type="SAM" id="SignalP"/>
    </source>
</evidence>
<evidence type="ECO:0000313" key="3">
    <source>
        <dbReference type="Proteomes" id="UP001604282"/>
    </source>
</evidence>
<dbReference type="Proteomes" id="UP001604282">
    <property type="component" value="Unassembled WGS sequence"/>
</dbReference>
<dbReference type="RefSeq" id="WP_189847596.1">
    <property type="nucleotide sequence ID" value="NZ_BMVV01000002.1"/>
</dbReference>
<comment type="caution">
    <text evidence="2">The sequence shown here is derived from an EMBL/GenBank/DDBJ whole genome shotgun (WGS) entry which is preliminary data.</text>
</comment>
<protein>
    <submittedName>
        <fullName evidence="2">Uncharacterized protein</fullName>
    </submittedName>
</protein>
<evidence type="ECO:0000313" key="2">
    <source>
        <dbReference type="EMBL" id="MFG3187626.1"/>
    </source>
</evidence>
<gene>
    <name evidence="2" type="ORF">ACGFYS_01655</name>
</gene>
<reference evidence="2 3" key="1">
    <citation type="submission" date="2024-10" db="EMBL/GenBank/DDBJ databases">
        <title>The Natural Products Discovery Center: Release of the First 8490 Sequenced Strains for Exploring Actinobacteria Biosynthetic Diversity.</title>
        <authorList>
            <person name="Kalkreuter E."/>
            <person name="Kautsar S.A."/>
            <person name="Yang D."/>
            <person name="Bader C.D."/>
            <person name="Teijaro C.N."/>
            <person name="Fluegel L."/>
            <person name="Davis C.M."/>
            <person name="Simpson J.R."/>
            <person name="Lauterbach L."/>
            <person name="Steele A.D."/>
            <person name="Gui C."/>
            <person name="Meng S."/>
            <person name="Li G."/>
            <person name="Viehrig K."/>
            <person name="Ye F."/>
            <person name="Su P."/>
            <person name="Kiefer A.F."/>
            <person name="Nichols A."/>
            <person name="Cepeda A.J."/>
            <person name="Yan W."/>
            <person name="Fan B."/>
            <person name="Jiang Y."/>
            <person name="Adhikari A."/>
            <person name="Zheng C.-J."/>
            <person name="Schuster L."/>
            <person name="Cowan T.M."/>
            <person name="Smanski M.J."/>
            <person name="Chevrette M.G."/>
            <person name="De Carvalho L.P.S."/>
            <person name="Shen B."/>
        </authorList>
    </citation>
    <scope>NUCLEOTIDE SEQUENCE [LARGE SCALE GENOMIC DNA]</scope>
    <source>
        <strain evidence="2 3">NPDC048229</strain>
    </source>
</reference>
<sequence>MRLLPRLASACALVALLAGTAQAAAPWRQVGSDARGGVSGLAHEGAGTALVVHDNKRSGQPRLSRLAYGADRAAVTPLAWRGAEPEDLEAIEAIPGRPGEYLAVAARGIVHRLEVTGSTATVAGYTPLPAIGTGDDFEGFALVARDGRYAALWADRGDGPDRPATLYAAPLAFAPWGEPTFGAVTKRALTAPHPTGAGVHHVSDLSVTDSGRILVGSAADAGDDGPFDSAVTDAGQVVLTGSGRVRISLTARPVPLGTFPGRKVEAVECLPGGDALLGTDDENRGGQVRTAPYCGT</sequence>
<accession>A0ABW7BJK0</accession>